<protein>
    <submittedName>
        <fullName evidence="1">Uncharacterized protein</fullName>
    </submittedName>
</protein>
<name>A0A3N4HML0_ASCIM</name>
<dbReference type="EMBL" id="ML119773">
    <property type="protein sequence ID" value="RPA75055.1"/>
    <property type="molecule type" value="Genomic_DNA"/>
</dbReference>
<accession>A0A3N4HML0</accession>
<proteinExistence type="predicted"/>
<organism evidence="1 2">
    <name type="scientific">Ascobolus immersus RN42</name>
    <dbReference type="NCBI Taxonomy" id="1160509"/>
    <lineage>
        <taxon>Eukaryota</taxon>
        <taxon>Fungi</taxon>
        <taxon>Dikarya</taxon>
        <taxon>Ascomycota</taxon>
        <taxon>Pezizomycotina</taxon>
        <taxon>Pezizomycetes</taxon>
        <taxon>Pezizales</taxon>
        <taxon>Ascobolaceae</taxon>
        <taxon>Ascobolus</taxon>
    </lineage>
</organism>
<dbReference type="AlphaFoldDB" id="A0A3N4HML0"/>
<gene>
    <name evidence="1" type="ORF">BJ508DRAFT_339311</name>
</gene>
<keyword evidence="2" id="KW-1185">Reference proteome</keyword>
<sequence>MGDPQLPGIEACKVNALPRYPAPGRTCFGSSKSLSMSRMVATLSTFLCCNENVLKMAPLVGFCDKAVLVVKHGHFCELKGRRAPWIKQRQIGNVYGQFARSQKHQLSDKLHKLDGIRIFHHPRIFREAYFYHIISPLTVNQAEQSHVVFSPSHKLDPSISATVHTLPPLNPLTWSASETSELHSTILPGLDRLLYSMIKPTDNPSLTAKVAEETTPMEILTSIIDGSTSWTSDHDSVFTFDLEDERWYPPIVKIASRENHVDCLEADDLVFKVGRSYMLMHGGRCYCLLLGVEGEEEKVRKMLMDYDLMEDPIVMIGSRNVGLLSQMNYGNTESLVELAE</sequence>
<dbReference type="Proteomes" id="UP000275078">
    <property type="component" value="Unassembled WGS sequence"/>
</dbReference>
<evidence type="ECO:0000313" key="2">
    <source>
        <dbReference type="Proteomes" id="UP000275078"/>
    </source>
</evidence>
<reference evidence="1 2" key="1">
    <citation type="journal article" date="2018" name="Nat. Ecol. Evol.">
        <title>Pezizomycetes genomes reveal the molecular basis of ectomycorrhizal truffle lifestyle.</title>
        <authorList>
            <person name="Murat C."/>
            <person name="Payen T."/>
            <person name="Noel B."/>
            <person name="Kuo A."/>
            <person name="Morin E."/>
            <person name="Chen J."/>
            <person name="Kohler A."/>
            <person name="Krizsan K."/>
            <person name="Balestrini R."/>
            <person name="Da Silva C."/>
            <person name="Montanini B."/>
            <person name="Hainaut M."/>
            <person name="Levati E."/>
            <person name="Barry K.W."/>
            <person name="Belfiori B."/>
            <person name="Cichocki N."/>
            <person name="Clum A."/>
            <person name="Dockter R.B."/>
            <person name="Fauchery L."/>
            <person name="Guy J."/>
            <person name="Iotti M."/>
            <person name="Le Tacon F."/>
            <person name="Lindquist E.A."/>
            <person name="Lipzen A."/>
            <person name="Malagnac F."/>
            <person name="Mello A."/>
            <person name="Molinier V."/>
            <person name="Miyauchi S."/>
            <person name="Poulain J."/>
            <person name="Riccioni C."/>
            <person name="Rubini A."/>
            <person name="Sitrit Y."/>
            <person name="Splivallo R."/>
            <person name="Traeger S."/>
            <person name="Wang M."/>
            <person name="Zifcakova L."/>
            <person name="Wipf D."/>
            <person name="Zambonelli A."/>
            <person name="Paolocci F."/>
            <person name="Nowrousian M."/>
            <person name="Ottonello S."/>
            <person name="Baldrian P."/>
            <person name="Spatafora J.W."/>
            <person name="Henrissat B."/>
            <person name="Nagy L.G."/>
            <person name="Aury J.M."/>
            <person name="Wincker P."/>
            <person name="Grigoriev I.V."/>
            <person name="Bonfante P."/>
            <person name="Martin F.M."/>
        </authorList>
    </citation>
    <scope>NUCLEOTIDE SEQUENCE [LARGE SCALE GENOMIC DNA]</scope>
    <source>
        <strain evidence="1 2">RN42</strain>
    </source>
</reference>
<evidence type="ECO:0000313" key="1">
    <source>
        <dbReference type="EMBL" id="RPA75055.1"/>
    </source>
</evidence>